<evidence type="ECO:0000256" key="1">
    <source>
        <dbReference type="SAM" id="MobiDB-lite"/>
    </source>
</evidence>
<evidence type="ECO:0000313" key="3">
    <source>
        <dbReference type="Proteomes" id="UP000041254"/>
    </source>
</evidence>
<dbReference type="InterPro" id="IPR011333">
    <property type="entry name" value="SKP1/BTB/POZ_sf"/>
</dbReference>
<dbReference type="VEuPathDB" id="CryptoDB:Vbra_4781"/>
<dbReference type="AlphaFoldDB" id="A0A0G4EBU2"/>
<proteinExistence type="predicted"/>
<evidence type="ECO:0000313" key="2">
    <source>
        <dbReference type="EMBL" id="CEL93444.1"/>
    </source>
</evidence>
<feature type="compositionally biased region" description="Basic and acidic residues" evidence="1">
    <location>
        <begin position="117"/>
        <end position="127"/>
    </location>
</feature>
<protein>
    <recommendedName>
        <fullName evidence="4">Potassium channel tetramerisation-type BTB domain-containing protein</fullName>
    </recommendedName>
</protein>
<keyword evidence="3" id="KW-1185">Reference proteome</keyword>
<dbReference type="Gene3D" id="3.30.710.10">
    <property type="entry name" value="Potassium Channel Kv1.1, Chain A"/>
    <property type="match status" value="1"/>
</dbReference>
<name>A0A0G4EBU2_VITBC</name>
<dbReference type="InParanoid" id="A0A0G4EBU2"/>
<organism evidence="2 3">
    <name type="scientific">Vitrella brassicaformis (strain CCMP3155)</name>
    <dbReference type="NCBI Taxonomy" id="1169540"/>
    <lineage>
        <taxon>Eukaryota</taxon>
        <taxon>Sar</taxon>
        <taxon>Alveolata</taxon>
        <taxon>Colpodellida</taxon>
        <taxon>Vitrellaceae</taxon>
        <taxon>Vitrella</taxon>
    </lineage>
</organism>
<accession>A0A0G4EBU2</accession>
<dbReference type="Proteomes" id="UP000041254">
    <property type="component" value="Unassembled WGS sequence"/>
</dbReference>
<sequence>QMATDKLYLNVSGEIFRGVRRSTLCVKKGSVLASLFGGCFDGAVVRDSTDRIFLPAYPPAFKWLAEQLRYYELGDVEVIDLPAAKQTDLPHTYWVDALLCDPSAPEQSPPPPDNDSDPQRTELDNTHESPAADPLPAALRISTELTATLKQIEQAKKAELARLDAIKPFLETSNTDDDQLVSIDVLGSSVAITHAVAKSLGGEDSTFYGRFTRYNGSTDCGLDCVRRVVDVAVRAHQERRTITSADVREAMGDVSASQFRRALDVFGIGADRYLGPTDGLLKSQHLHNIKEWRQKQKWGHPGAPLALPVLPSHVGEPIERIYKASVDGWRWLDFVDAVRGQKPLIIIMRVKDSRELSAVVLYDKIEVSVIARLTFTRVARLEQKTETTDLTNAPSPLSCLLAPPGMDIGIPQGGVPKAAMDTLLNKCQGFAVEGSEPDDWASWQRPTVECRASPASWQGHTVECLLGLFRPVSVLGFHFELDEMEVYSVASVGRCISDMKWKA</sequence>
<gene>
    <name evidence="2" type="ORF">Vbra_4781</name>
</gene>
<dbReference type="EMBL" id="CDMY01000170">
    <property type="protein sequence ID" value="CEL93444.1"/>
    <property type="molecule type" value="Genomic_DNA"/>
</dbReference>
<dbReference type="OrthoDB" id="2414723at2759"/>
<feature type="region of interest" description="Disordered" evidence="1">
    <location>
        <begin position="101"/>
        <end position="136"/>
    </location>
</feature>
<reference evidence="2 3" key="1">
    <citation type="submission" date="2014-11" db="EMBL/GenBank/DDBJ databases">
        <authorList>
            <person name="Zhu J."/>
            <person name="Qi W."/>
            <person name="Song R."/>
        </authorList>
    </citation>
    <scope>NUCLEOTIDE SEQUENCE [LARGE SCALE GENOMIC DNA]</scope>
</reference>
<feature type="non-terminal residue" evidence="2">
    <location>
        <position position="1"/>
    </location>
</feature>
<evidence type="ECO:0008006" key="4">
    <source>
        <dbReference type="Google" id="ProtNLM"/>
    </source>
</evidence>